<reference evidence="1 2" key="1">
    <citation type="submission" date="2021-06" db="EMBL/GenBank/DDBJ databases">
        <title>Caerostris darwini draft genome.</title>
        <authorList>
            <person name="Kono N."/>
            <person name="Arakawa K."/>
        </authorList>
    </citation>
    <scope>NUCLEOTIDE SEQUENCE [LARGE SCALE GENOMIC DNA]</scope>
</reference>
<dbReference type="EMBL" id="BPLQ01001400">
    <property type="protein sequence ID" value="GIX81457.1"/>
    <property type="molecule type" value="Genomic_DNA"/>
</dbReference>
<dbReference type="AlphaFoldDB" id="A0AAV4N9I3"/>
<name>A0AAV4N9I3_9ARAC</name>
<comment type="caution">
    <text evidence="1">The sequence shown here is derived from an EMBL/GenBank/DDBJ whole genome shotgun (WGS) entry which is preliminary data.</text>
</comment>
<keyword evidence="2" id="KW-1185">Reference proteome</keyword>
<gene>
    <name evidence="1" type="ORF">CDAR_383661</name>
</gene>
<organism evidence="1 2">
    <name type="scientific">Caerostris darwini</name>
    <dbReference type="NCBI Taxonomy" id="1538125"/>
    <lineage>
        <taxon>Eukaryota</taxon>
        <taxon>Metazoa</taxon>
        <taxon>Ecdysozoa</taxon>
        <taxon>Arthropoda</taxon>
        <taxon>Chelicerata</taxon>
        <taxon>Arachnida</taxon>
        <taxon>Araneae</taxon>
        <taxon>Araneomorphae</taxon>
        <taxon>Entelegynae</taxon>
        <taxon>Araneoidea</taxon>
        <taxon>Araneidae</taxon>
        <taxon>Caerostris</taxon>
    </lineage>
</organism>
<accession>A0AAV4N9I3</accession>
<sequence length="135" mass="15747">MRLNDWCRHREPLTPNTFPRRIEVDCETLNIGSIPEITSRISVPKRSGPESVMIVNFIVDKSAIERLVSPSRTADAKYISEENRSRLRDAKYRINPEITSRISAEKKWAGKYHDRKLHRWQSKQNCIRDAILSSL</sequence>
<protein>
    <submittedName>
        <fullName evidence="1">Uncharacterized protein</fullName>
    </submittedName>
</protein>
<proteinExistence type="predicted"/>
<evidence type="ECO:0000313" key="2">
    <source>
        <dbReference type="Proteomes" id="UP001054837"/>
    </source>
</evidence>
<dbReference type="Proteomes" id="UP001054837">
    <property type="component" value="Unassembled WGS sequence"/>
</dbReference>
<evidence type="ECO:0000313" key="1">
    <source>
        <dbReference type="EMBL" id="GIX81457.1"/>
    </source>
</evidence>